<protein>
    <submittedName>
        <fullName evidence="2">C-type lectin domain-containing protein</fullName>
    </submittedName>
</protein>
<name>A0AC35UI41_9BILA</name>
<dbReference type="WBParaSite" id="RSKR_0001152600.1">
    <property type="protein sequence ID" value="RSKR_0001152600.1"/>
    <property type="gene ID" value="RSKR_0001152600"/>
</dbReference>
<reference evidence="2" key="1">
    <citation type="submission" date="2016-11" db="UniProtKB">
        <authorList>
            <consortium name="WormBaseParasite"/>
        </authorList>
    </citation>
    <scope>IDENTIFICATION</scope>
    <source>
        <strain evidence="2">KR3021</strain>
    </source>
</reference>
<evidence type="ECO:0000313" key="1">
    <source>
        <dbReference type="Proteomes" id="UP000095286"/>
    </source>
</evidence>
<sequence>MIGITKLIFFIALFKFIQPNYIQNTNIFPPYSECSNDGFIYAENFKCYKVFQRIQKLEDAVSICESHNSTVASLHSFLDKYHFINFLNKFNLRNEKIIIMSGYKCIDKHVCNWFDLSKFASLSSFPKCGNNKSPCFGFLINNLSTWACLSENEYYKGNNIGFVCEKNDNALKECKNSKYRRHGDGHCYRKILENQTFTSKVAQSLCEDDDANLPIIKNDIENMVINELSDNTGIHLGLECVLNEDEKSHNCSWLDGTKAVYNGLKDDNLNNTCFAIENDYYWKSRNCKIPRKVVCQIRNELADSNKVFEFVAEDVNTDITESYDSPLIASESKNTNSSDNENTNSVDNVNVTRDNEKLNNIEESNDELKEDLISIAAFIEKPSEDSEKKQLDLIIEQQPWAKTDLVKLPKYL</sequence>
<evidence type="ECO:0000313" key="2">
    <source>
        <dbReference type="WBParaSite" id="RSKR_0001152600.1"/>
    </source>
</evidence>
<dbReference type="Proteomes" id="UP000095286">
    <property type="component" value="Unplaced"/>
</dbReference>
<accession>A0AC35UI41</accession>
<proteinExistence type="predicted"/>
<organism evidence="1 2">
    <name type="scientific">Rhabditophanes sp. KR3021</name>
    <dbReference type="NCBI Taxonomy" id="114890"/>
    <lineage>
        <taxon>Eukaryota</taxon>
        <taxon>Metazoa</taxon>
        <taxon>Ecdysozoa</taxon>
        <taxon>Nematoda</taxon>
        <taxon>Chromadorea</taxon>
        <taxon>Rhabditida</taxon>
        <taxon>Tylenchina</taxon>
        <taxon>Panagrolaimomorpha</taxon>
        <taxon>Strongyloidoidea</taxon>
        <taxon>Alloionematidae</taxon>
        <taxon>Rhabditophanes</taxon>
    </lineage>
</organism>